<evidence type="ECO:0000313" key="3">
    <source>
        <dbReference type="EMBL" id="RQP25101.1"/>
    </source>
</evidence>
<evidence type="ECO:0000313" key="4">
    <source>
        <dbReference type="Proteomes" id="UP000267464"/>
    </source>
</evidence>
<feature type="domain" description="DUF2007" evidence="2">
    <location>
        <begin position="28"/>
        <end position="89"/>
    </location>
</feature>
<feature type="transmembrane region" description="Helical" evidence="1">
    <location>
        <begin position="178"/>
        <end position="198"/>
    </location>
</feature>
<feature type="transmembrane region" description="Helical" evidence="1">
    <location>
        <begin position="121"/>
        <end position="141"/>
    </location>
</feature>
<evidence type="ECO:0000259" key="2">
    <source>
        <dbReference type="Pfam" id="PF09413"/>
    </source>
</evidence>
<dbReference type="InterPro" id="IPR011322">
    <property type="entry name" value="N-reg_PII-like_a/b"/>
</dbReference>
<sequence length="238" mass="25837">MDMTQMEDGADAEGSVQSGEGDFVVVERVQSPTEAHIIRNCLESAGIAAHVADANTVQANWVWTVAVGGVRVMVRQSMAEQAKEVVAQYRAGALVLEGESIQAPATVPLEPGQALWNPDAAAAWSLWVTPLFGCVLHLLNARTLRNPGMVRASLVWLTVCAAATGVVMTHMLRHEQSAAGLLVASSLLSPLTCLWYVFSARDQSKFIVERHGRKYRKHFILVALIPALLLYYLPAMFG</sequence>
<comment type="caution">
    <text evidence="3">The sequence shown here is derived from an EMBL/GenBank/DDBJ whole genome shotgun (WGS) entry which is preliminary data.</text>
</comment>
<dbReference type="AlphaFoldDB" id="A0A3N7HVU4"/>
<keyword evidence="1" id="KW-1133">Transmembrane helix</keyword>
<dbReference type="SUPFAM" id="SSF54913">
    <property type="entry name" value="GlnB-like"/>
    <property type="match status" value="1"/>
</dbReference>
<feature type="transmembrane region" description="Helical" evidence="1">
    <location>
        <begin position="219"/>
        <end position="237"/>
    </location>
</feature>
<proteinExistence type="predicted"/>
<organism evidence="3 4">
    <name type="scientific">Piscinibacter terrae</name>
    <dbReference type="NCBI Taxonomy" id="2496871"/>
    <lineage>
        <taxon>Bacteria</taxon>
        <taxon>Pseudomonadati</taxon>
        <taxon>Pseudomonadota</taxon>
        <taxon>Betaproteobacteria</taxon>
        <taxon>Burkholderiales</taxon>
        <taxon>Sphaerotilaceae</taxon>
        <taxon>Piscinibacter</taxon>
    </lineage>
</organism>
<dbReference type="EMBL" id="QUSW01000002">
    <property type="protein sequence ID" value="RQP25101.1"/>
    <property type="molecule type" value="Genomic_DNA"/>
</dbReference>
<accession>A0A3N7HVU4</accession>
<name>A0A3N7HVU4_9BURK</name>
<dbReference type="Gene3D" id="3.30.70.790">
    <property type="entry name" value="UreE, C-terminal domain"/>
    <property type="match status" value="1"/>
</dbReference>
<gene>
    <name evidence="3" type="ORF">DZC73_09625</name>
</gene>
<keyword evidence="4" id="KW-1185">Reference proteome</keyword>
<protein>
    <submittedName>
        <fullName evidence="3">DUF2007 domain-containing protein</fullName>
    </submittedName>
</protein>
<reference evidence="3 4" key="2">
    <citation type="submission" date="2018-12" db="EMBL/GenBank/DDBJ databases">
        <title>Rhizobacter gummiphilus sp. nov., a rubber-degrading bacterium isolated from the soil of a botanical garden in Japan.</title>
        <authorList>
            <person name="Shunsuke S.S."/>
        </authorList>
    </citation>
    <scope>NUCLEOTIDE SEQUENCE [LARGE SCALE GENOMIC DNA]</scope>
    <source>
        <strain evidence="3 4">S-16</strain>
    </source>
</reference>
<reference evidence="3 4" key="1">
    <citation type="submission" date="2018-08" db="EMBL/GenBank/DDBJ databases">
        <authorList>
            <person name="Khan S.A."/>
            <person name="Jeon C.O."/>
            <person name="Chun B.H."/>
            <person name="Jeong S.E."/>
        </authorList>
    </citation>
    <scope>NUCLEOTIDE SEQUENCE [LARGE SCALE GENOMIC DNA]</scope>
    <source>
        <strain evidence="3 4">S-16</strain>
    </source>
</reference>
<keyword evidence="1" id="KW-0472">Membrane</keyword>
<keyword evidence="1" id="KW-0812">Transmembrane</keyword>
<dbReference type="Proteomes" id="UP000267464">
    <property type="component" value="Unassembled WGS sequence"/>
</dbReference>
<feature type="transmembrane region" description="Helical" evidence="1">
    <location>
        <begin position="153"/>
        <end position="172"/>
    </location>
</feature>
<dbReference type="InterPro" id="IPR018551">
    <property type="entry name" value="DUF2007"/>
</dbReference>
<dbReference type="Pfam" id="PF09413">
    <property type="entry name" value="DUF2007"/>
    <property type="match status" value="1"/>
</dbReference>
<evidence type="ECO:0000256" key="1">
    <source>
        <dbReference type="SAM" id="Phobius"/>
    </source>
</evidence>